<proteinExistence type="predicted"/>
<evidence type="ECO:0000313" key="2">
    <source>
        <dbReference type="EMBL" id="ALT68078.1"/>
    </source>
</evidence>
<keyword evidence="1" id="KW-1133">Transmembrane helix</keyword>
<organism evidence="2 3">
    <name type="scientific">Methanobrevibacter millerae</name>
    <dbReference type="NCBI Taxonomy" id="230361"/>
    <lineage>
        <taxon>Archaea</taxon>
        <taxon>Methanobacteriati</taxon>
        <taxon>Methanobacteriota</taxon>
        <taxon>Methanomada group</taxon>
        <taxon>Methanobacteria</taxon>
        <taxon>Methanobacteriales</taxon>
        <taxon>Methanobacteriaceae</taxon>
        <taxon>Methanobrevibacter</taxon>
    </lineage>
</organism>
<evidence type="ECO:0000256" key="1">
    <source>
        <dbReference type="SAM" id="Phobius"/>
    </source>
</evidence>
<dbReference type="Proteomes" id="UP000067738">
    <property type="component" value="Chromosome"/>
</dbReference>
<evidence type="ECO:0000313" key="3">
    <source>
        <dbReference type="Proteomes" id="UP000067738"/>
    </source>
</evidence>
<name>A0A0U2L3E0_9EURY</name>
<keyword evidence="1" id="KW-0472">Membrane</keyword>
<protein>
    <submittedName>
        <fullName evidence="2">Uncharacterized protein</fullName>
    </submittedName>
</protein>
<sequence>MESTVILGAKANIKFHVFAVIAFFFIHGIFPNFIFFKYCLYIFSKICFSRLRIQMSALIF</sequence>
<dbReference type="KEGG" id="mmil:sm9_0276"/>
<gene>
    <name evidence="2" type="ORF">sm9_0276</name>
</gene>
<keyword evidence="1" id="KW-0812">Transmembrane</keyword>
<dbReference type="AlphaFoldDB" id="A0A0U2L3E0"/>
<dbReference type="EMBL" id="CP011266">
    <property type="protein sequence ID" value="ALT68078.1"/>
    <property type="molecule type" value="Genomic_DNA"/>
</dbReference>
<feature type="transmembrane region" description="Helical" evidence="1">
    <location>
        <begin position="15"/>
        <end position="43"/>
    </location>
</feature>
<keyword evidence="3" id="KW-1185">Reference proteome</keyword>
<accession>A0A0U2L3E0</accession>
<reference evidence="2 3" key="1">
    <citation type="submission" date="2015-04" db="EMBL/GenBank/DDBJ databases">
        <title>The complete genome sequence of the rumen methanogen Methanobrevibacter millerae SM9.</title>
        <authorList>
            <person name="Leahy S.C."/>
            <person name="Kelly W.J."/>
            <person name="Pacheco D.M."/>
            <person name="Li D."/>
            <person name="Altermann E."/>
            <person name="Attwood G.T."/>
        </authorList>
    </citation>
    <scope>NUCLEOTIDE SEQUENCE [LARGE SCALE GENOMIC DNA]</scope>
    <source>
        <strain evidence="2 3">SM9</strain>
    </source>
</reference>